<evidence type="ECO:0000313" key="3">
    <source>
        <dbReference type="Proteomes" id="UP000299102"/>
    </source>
</evidence>
<proteinExistence type="predicted"/>
<reference evidence="2 3" key="1">
    <citation type="journal article" date="2019" name="Commun. Biol.">
        <title>The bagworm genome reveals a unique fibroin gene that provides high tensile strength.</title>
        <authorList>
            <person name="Kono N."/>
            <person name="Nakamura H."/>
            <person name="Ohtoshi R."/>
            <person name="Tomita M."/>
            <person name="Numata K."/>
            <person name="Arakawa K."/>
        </authorList>
    </citation>
    <scope>NUCLEOTIDE SEQUENCE [LARGE SCALE GENOMIC DNA]</scope>
</reference>
<feature type="region of interest" description="Disordered" evidence="1">
    <location>
        <begin position="16"/>
        <end position="77"/>
    </location>
</feature>
<comment type="caution">
    <text evidence="2">The sequence shown here is derived from an EMBL/GenBank/DDBJ whole genome shotgun (WGS) entry which is preliminary data.</text>
</comment>
<name>A0A4C1YNC5_EUMVA</name>
<accession>A0A4C1YNC5</accession>
<organism evidence="2 3">
    <name type="scientific">Eumeta variegata</name>
    <name type="common">Bagworm moth</name>
    <name type="synonym">Eumeta japonica</name>
    <dbReference type="NCBI Taxonomy" id="151549"/>
    <lineage>
        <taxon>Eukaryota</taxon>
        <taxon>Metazoa</taxon>
        <taxon>Ecdysozoa</taxon>
        <taxon>Arthropoda</taxon>
        <taxon>Hexapoda</taxon>
        <taxon>Insecta</taxon>
        <taxon>Pterygota</taxon>
        <taxon>Neoptera</taxon>
        <taxon>Endopterygota</taxon>
        <taxon>Lepidoptera</taxon>
        <taxon>Glossata</taxon>
        <taxon>Ditrysia</taxon>
        <taxon>Tineoidea</taxon>
        <taxon>Psychidae</taxon>
        <taxon>Oiketicinae</taxon>
        <taxon>Eumeta</taxon>
    </lineage>
</organism>
<keyword evidence="3" id="KW-1185">Reference proteome</keyword>
<protein>
    <submittedName>
        <fullName evidence="2">Uncharacterized protein</fullName>
    </submittedName>
</protein>
<dbReference type="AlphaFoldDB" id="A0A4C1YNC5"/>
<dbReference type="Proteomes" id="UP000299102">
    <property type="component" value="Unassembled WGS sequence"/>
</dbReference>
<evidence type="ECO:0000256" key="1">
    <source>
        <dbReference type="SAM" id="MobiDB-lite"/>
    </source>
</evidence>
<sequence>MKVSVLKETRIRTFPRDCRIKISNTPDGPAHDDFKPRPAKSRRARPPPAARAATPASRLPYTLIPRPPSTKHECSPQSWNSAIAGIHTEPRPGLNPSCLNTIQYELRKQIKGHNLDIRFTYVSTLRRIILNSSKICTSISAADFGEKKITFEELSTVFYQTKAVLTLQWSRT</sequence>
<evidence type="ECO:0000313" key="2">
    <source>
        <dbReference type="EMBL" id="GBP76149.1"/>
    </source>
</evidence>
<gene>
    <name evidence="2" type="ORF">EVAR_56021_1</name>
</gene>
<dbReference type="EMBL" id="BGZK01001278">
    <property type="protein sequence ID" value="GBP76149.1"/>
    <property type="molecule type" value="Genomic_DNA"/>
</dbReference>